<keyword evidence="2" id="KW-1185">Reference proteome</keyword>
<reference evidence="1" key="1">
    <citation type="journal article" date="2020" name="Stud. Mycol.">
        <title>101 Dothideomycetes genomes: a test case for predicting lifestyles and emergence of pathogens.</title>
        <authorList>
            <person name="Haridas S."/>
            <person name="Albert R."/>
            <person name="Binder M."/>
            <person name="Bloem J."/>
            <person name="Labutti K."/>
            <person name="Salamov A."/>
            <person name="Andreopoulos B."/>
            <person name="Baker S."/>
            <person name="Barry K."/>
            <person name="Bills G."/>
            <person name="Bluhm B."/>
            <person name="Cannon C."/>
            <person name="Castanera R."/>
            <person name="Culley D."/>
            <person name="Daum C."/>
            <person name="Ezra D."/>
            <person name="Gonzalez J."/>
            <person name="Henrissat B."/>
            <person name="Kuo A."/>
            <person name="Liang C."/>
            <person name="Lipzen A."/>
            <person name="Lutzoni F."/>
            <person name="Magnuson J."/>
            <person name="Mondo S."/>
            <person name="Nolan M."/>
            <person name="Ohm R."/>
            <person name="Pangilinan J."/>
            <person name="Park H.-J."/>
            <person name="Ramirez L."/>
            <person name="Alfaro M."/>
            <person name="Sun H."/>
            <person name="Tritt A."/>
            <person name="Yoshinaga Y."/>
            <person name="Zwiers L.-H."/>
            <person name="Turgeon B."/>
            <person name="Goodwin S."/>
            <person name="Spatafora J."/>
            <person name="Crous P."/>
            <person name="Grigoriev I."/>
        </authorList>
    </citation>
    <scope>NUCLEOTIDE SEQUENCE</scope>
    <source>
        <strain evidence="1">CBS 525.71</strain>
    </source>
</reference>
<gene>
    <name evidence="1" type="ORF">BU25DRAFT_446814</name>
</gene>
<evidence type="ECO:0000313" key="2">
    <source>
        <dbReference type="Proteomes" id="UP000799754"/>
    </source>
</evidence>
<accession>A0ACB6S8W9</accession>
<dbReference type="Proteomes" id="UP000799754">
    <property type="component" value="Unassembled WGS sequence"/>
</dbReference>
<feature type="non-terminal residue" evidence="1">
    <location>
        <position position="324"/>
    </location>
</feature>
<evidence type="ECO:0000313" key="1">
    <source>
        <dbReference type="EMBL" id="KAF2629967.1"/>
    </source>
</evidence>
<protein>
    <submittedName>
        <fullName evidence="1">Uncharacterized protein</fullName>
    </submittedName>
</protein>
<name>A0ACB6S8W9_9PLEO</name>
<organism evidence="1 2">
    <name type="scientific">Macroventuria anomochaeta</name>
    <dbReference type="NCBI Taxonomy" id="301207"/>
    <lineage>
        <taxon>Eukaryota</taxon>
        <taxon>Fungi</taxon>
        <taxon>Dikarya</taxon>
        <taxon>Ascomycota</taxon>
        <taxon>Pezizomycotina</taxon>
        <taxon>Dothideomycetes</taxon>
        <taxon>Pleosporomycetidae</taxon>
        <taxon>Pleosporales</taxon>
        <taxon>Pleosporineae</taxon>
        <taxon>Didymellaceae</taxon>
        <taxon>Macroventuria</taxon>
    </lineage>
</organism>
<sequence length="324" mass="33441">MANCKSYIRTAWREIRCLSLTAAGVSDLTFSLVLSRSFRSFLRRKRSLFKMKLSSCISLATVVVAATAERAPLHFPHVHPRQYYSPPPPYSPPVPSSTFSDDFPPPTSSVPGTGIPSSTGIPLSTSPADTTVSASSGLWNSTTIRSTVVVTSQVVITVTLPAPSVPVVTSINTTTPTTSFGTFTDGTATSFPVDGPTTTGGPLISFSESTGISLSTGVSLSTGPYSSYLPSTTPPYGNGTTSTHSWGTGTAPTPSSTFTSPANITTSSGYYVPGVSSSTPSWNQTSSIATDTLTVPTDTSTESSPTPSSPTPSSPTPSSPTPSS</sequence>
<proteinExistence type="predicted"/>
<dbReference type="EMBL" id="MU006708">
    <property type="protein sequence ID" value="KAF2629967.1"/>
    <property type="molecule type" value="Genomic_DNA"/>
</dbReference>
<comment type="caution">
    <text evidence="1">The sequence shown here is derived from an EMBL/GenBank/DDBJ whole genome shotgun (WGS) entry which is preliminary data.</text>
</comment>